<keyword evidence="13 16" id="KW-0234">DNA repair</keyword>
<feature type="binding site" evidence="16">
    <location>
        <position position="13"/>
    </location>
    <ligand>
        <name>Mg(2+)</name>
        <dbReference type="ChEBI" id="CHEBI:18420"/>
    </ligand>
</feature>
<comment type="cofactor">
    <cofactor evidence="16">
        <name>Mg(2+)</name>
        <dbReference type="ChEBI" id="CHEBI:18420"/>
    </cofactor>
    <text evidence="16">Binds 2 magnesium ions per subunit.</text>
</comment>
<evidence type="ECO:0000256" key="10">
    <source>
        <dbReference type="ARBA" id="ARBA00022842"/>
    </source>
</evidence>
<dbReference type="OrthoDB" id="9808813at2"/>
<dbReference type="GO" id="GO:0005829">
    <property type="term" value="C:cytosol"/>
    <property type="evidence" value="ECO:0007669"/>
    <property type="project" value="TreeGrafter"/>
</dbReference>
<evidence type="ECO:0000313" key="19">
    <source>
        <dbReference type="EMBL" id="KUG54336.1"/>
    </source>
</evidence>
<evidence type="ECO:0000256" key="17">
    <source>
        <dbReference type="SAM" id="MobiDB-lite"/>
    </source>
</evidence>
<dbReference type="InterPro" id="IPR050116">
    <property type="entry name" value="DNA_polymerase-Y"/>
</dbReference>
<keyword evidence="9 16" id="KW-0227">DNA damage</keyword>
<evidence type="ECO:0000256" key="5">
    <source>
        <dbReference type="ARBA" id="ARBA00022679"/>
    </source>
</evidence>
<evidence type="ECO:0000256" key="13">
    <source>
        <dbReference type="ARBA" id="ARBA00023204"/>
    </source>
</evidence>
<feature type="compositionally biased region" description="Basic and acidic residues" evidence="17">
    <location>
        <begin position="472"/>
        <end position="484"/>
    </location>
</feature>
<dbReference type="InterPro" id="IPR036775">
    <property type="entry name" value="DNA_pol_Y-fam_lit_finger_sf"/>
</dbReference>
<evidence type="ECO:0000313" key="20">
    <source>
        <dbReference type="Proteomes" id="UP000054837"/>
    </source>
</evidence>
<dbReference type="Proteomes" id="UP000054837">
    <property type="component" value="Unassembled WGS sequence"/>
</dbReference>
<evidence type="ECO:0000256" key="8">
    <source>
        <dbReference type="ARBA" id="ARBA00022723"/>
    </source>
</evidence>
<dbReference type="GO" id="GO:0009432">
    <property type="term" value="P:SOS response"/>
    <property type="evidence" value="ECO:0007669"/>
    <property type="project" value="TreeGrafter"/>
</dbReference>
<evidence type="ECO:0000256" key="2">
    <source>
        <dbReference type="ARBA" id="ARBA00010945"/>
    </source>
</evidence>
<comment type="similarity">
    <text evidence="2 16">Belongs to the DNA polymerase type-Y family.</text>
</comment>
<evidence type="ECO:0000256" key="7">
    <source>
        <dbReference type="ARBA" id="ARBA00022705"/>
    </source>
</evidence>
<dbReference type="GO" id="GO:0006261">
    <property type="term" value="P:DNA-templated DNA replication"/>
    <property type="evidence" value="ECO:0007669"/>
    <property type="project" value="UniProtKB-UniRule"/>
</dbReference>
<accession>A0A0W8I6Y0</accession>
<organism evidence="19 20">
    <name type="scientific">Serinicoccus chungangensis</name>
    <dbReference type="NCBI Taxonomy" id="767452"/>
    <lineage>
        <taxon>Bacteria</taxon>
        <taxon>Bacillati</taxon>
        <taxon>Actinomycetota</taxon>
        <taxon>Actinomycetes</taxon>
        <taxon>Micrococcales</taxon>
        <taxon>Ornithinimicrobiaceae</taxon>
        <taxon>Serinicoccus</taxon>
    </lineage>
</organism>
<dbReference type="RefSeq" id="WP_058891069.1">
    <property type="nucleotide sequence ID" value="NZ_LQBL01000027.1"/>
</dbReference>
<evidence type="ECO:0000256" key="6">
    <source>
        <dbReference type="ARBA" id="ARBA00022695"/>
    </source>
</evidence>
<keyword evidence="6 16" id="KW-0548">Nucleotidyltransferase</keyword>
<keyword evidence="4 16" id="KW-0963">Cytoplasm</keyword>
<protein>
    <recommendedName>
        <fullName evidence="16">DNA polymerase IV</fullName>
        <shortName evidence="16">Pol IV</shortName>
        <ecNumber evidence="16">2.7.7.7</ecNumber>
    </recommendedName>
</protein>
<dbReference type="Pfam" id="PF21999">
    <property type="entry name" value="IMS_HHH_1"/>
    <property type="match status" value="1"/>
</dbReference>
<name>A0A0W8I6Y0_9MICO</name>
<dbReference type="InterPro" id="IPR001126">
    <property type="entry name" value="UmuC"/>
</dbReference>
<comment type="catalytic activity">
    <reaction evidence="15 16">
        <text>DNA(n) + a 2'-deoxyribonucleoside 5'-triphosphate = DNA(n+1) + diphosphate</text>
        <dbReference type="Rhea" id="RHEA:22508"/>
        <dbReference type="Rhea" id="RHEA-COMP:17339"/>
        <dbReference type="Rhea" id="RHEA-COMP:17340"/>
        <dbReference type="ChEBI" id="CHEBI:33019"/>
        <dbReference type="ChEBI" id="CHEBI:61560"/>
        <dbReference type="ChEBI" id="CHEBI:173112"/>
        <dbReference type="EC" id="2.7.7.7"/>
    </reaction>
</comment>
<evidence type="ECO:0000256" key="4">
    <source>
        <dbReference type="ARBA" id="ARBA00022490"/>
    </source>
</evidence>
<dbReference type="GO" id="GO:0003684">
    <property type="term" value="F:damaged DNA binding"/>
    <property type="evidence" value="ECO:0007669"/>
    <property type="project" value="InterPro"/>
</dbReference>
<evidence type="ECO:0000256" key="14">
    <source>
        <dbReference type="ARBA" id="ARBA00025589"/>
    </source>
</evidence>
<feature type="active site" evidence="16">
    <location>
        <position position="109"/>
    </location>
</feature>
<sequence>MASEGRRCIMHLDLDAFFAAVEQRDKPSLRGRPVIVGGLGGRGVVSTASYEARRFGARSAMPTIEARRRCPPGTAFLSGRFAAYRASSAVVMGILRERSTLVEQVSVDEAYVDLTPPEGPLGWDDADLERWCRDLLAEITEATGGLTASVGLAPSKMMAKLASEMDKPAGVTVVRPGEELEVLHALSVRAIPGIGPATGARLHGFGVDTVADLARMSEPDLVSIFGTAQGGALHRLSRAEDDRPVVVEREAKSISHEETFETDVVDRGHLESELGRMAQGLARRLESAGVFARTITVKARQHDFTTQTRSGTLPFATGDAGIILREGRRLLGSVDVTSGLRLLGLGVAGLTAHAQEELLLETAYPAAGRVELPDAVGGAGLDEVAGADGEDLRPDDPGEETGPTTAAQDRPLAGRPPPGWRTGQDVRHDEHGAGWVWGSGRGVVTVRFEGPRTAPGPVRTFAEDDPALHQADPPEWRDGPSGEV</sequence>
<dbReference type="GO" id="GO:0042276">
    <property type="term" value="P:error-prone translesion synthesis"/>
    <property type="evidence" value="ECO:0007669"/>
    <property type="project" value="TreeGrafter"/>
</dbReference>
<dbReference type="FunFam" id="3.30.1490.100:FF:000004">
    <property type="entry name" value="DNA polymerase IV"/>
    <property type="match status" value="1"/>
</dbReference>
<evidence type="ECO:0000256" key="12">
    <source>
        <dbReference type="ARBA" id="ARBA00023125"/>
    </source>
</evidence>
<feature type="site" description="Substrate discrimination" evidence="16">
    <location>
        <position position="18"/>
    </location>
</feature>
<dbReference type="STRING" id="767452.AVL62_03700"/>
<dbReference type="GO" id="GO:0000287">
    <property type="term" value="F:magnesium ion binding"/>
    <property type="evidence" value="ECO:0007669"/>
    <property type="project" value="UniProtKB-UniRule"/>
</dbReference>
<dbReference type="Pfam" id="PF11799">
    <property type="entry name" value="IMS_C"/>
    <property type="match status" value="1"/>
</dbReference>
<keyword evidence="7 16" id="KW-0235">DNA replication</keyword>
<dbReference type="PANTHER" id="PTHR11076">
    <property type="entry name" value="DNA REPAIR POLYMERASE UMUC / TRANSFERASE FAMILY MEMBER"/>
    <property type="match status" value="1"/>
</dbReference>
<dbReference type="HAMAP" id="MF_01113">
    <property type="entry name" value="DNApol_IV"/>
    <property type="match status" value="1"/>
</dbReference>
<keyword evidence="20" id="KW-1185">Reference proteome</keyword>
<evidence type="ECO:0000256" key="1">
    <source>
        <dbReference type="ARBA" id="ARBA00004496"/>
    </source>
</evidence>
<dbReference type="PANTHER" id="PTHR11076:SF33">
    <property type="entry name" value="DNA POLYMERASE KAPPA"/>
    <property type="match status" value="1"/>
</dbReference>
<dbReference type="Gene3D" id="3.30.1490.100">
    <property type="entry name" value="DNA polymerase, Y-family, little finger domain"/>
    <property type="match status" value="1"/>
</dbReference>
<dbReference type="EC" id="2.7.7.7" evidence="16"/>
<dbReference type="GO" id="GO:0003887">
    <property type="term" value="F:DNA-directed DNA polymerase activity"/>
    <property type="evidence" value="ECO:0007669"/>
    <property type="project" value="UniProtKB-UniRule"/>
</dbReference>
<feature type="domain" description="UmuC" evidence="18">
    <location>
        <begin position="9"/>
        <end position="195"/>
    </location>
</feature>
<dbReference type="CDD" id="cd03586">
    <property type="entry name" value="PolY_Pol_IV_kappa"/>
    <property type="match status" value="1"/>
</dbReference>
<evidence type="ECO:0000259" key="18">
    <source>
        <dbReference type="PROSITE" id="PS50173"/>
    </source>
</evidence>
<reference evidence="19 20" key="1">
    <citation type="submission" date="2015-12" db="EMBL/GenBank/DDBJ databases">
        <title>Serinicoccus chungangenesis strain CD08_5 genome sequencing and assembly.</title>
        <authorList>
            <person name="Chander A.M."/>
            <person name="Kaur G."/>
            <person name="Nair G.R."/>
            <person name="Dhawan D.K."/>
            <person name="Kochhar R.K."/>
            <person name="Mayilraj S."/>
            <person name="Bhadada S.K."/>
        </authorList>
    </citation>
    <scope>NUCLEOTIDE SEQUENCE [LARGE SCALE GENOMIC DNA]</scope>
    <source>
        <strain evidence="19 20">CD08_5</strain>
    </source>
</reference>
<dbReference type="SUPFAM" id="SSF100879">
    <property type="entry name" value="Lesion bypass DNA polymerase (Y-family), little finger domain"/>
    <property type="match status" value="1"/>
</dbReference>
<keyword evidence="3 16" id="KW-0515">Mutator protein</keyword>
<keyword evidence="8 16" id="KW-0479">Metal-binding</keyword>
<evidence type="ECO:0000256" key="9">
    <source>
        <dbReference type="ARBA" id="ARBA00022763"/>
    </source>
</evidence>
<dbReference type="NCBIfam" id="NF002882">
    <property type="entry name" value="PRK03348.1"/>
    <property type="match status" value="1"/>
</dbReference>
<feature type="region of interest" description="Disordered" evidence="17">
    <location>
        <begin position="379"/>
        <end position="484"/>
    </location>
</feature>
<feature type="binding site" evidence="16">
    <location>
        <position position="108"/>
    </location>
    <ligand>
        <name>Mg(2+)</name>
        <dbReference type="ChEBI" id="CHEBI:18420"/>
    </ligand>
</feature>
<dbReference type="GO" id="GO:0006281">
    <property type="term" value="P:DNA repair"/>
    <property type="evidence" value="ECO:0007669"/>
    <property type="project" value="UniProtKB-UniRule"/>
</dbReference>
<comment type="function">
    <text evidence="14 16">Poorly processive, error-prone DNA polymerase involved in untargeted mutagenesis. Copies undamaged DNA at stalled replication forks, which arise in vivo from mismatched or misaligned primer ends. These misaligned primers can be extended by PolIV. Exhibits no 3'-5' exonuclease (proofreading) activity. May be involved in translesional synthesis, in conjunction with the beta clamp from PolIII.</text>
</comment>
<comment type="subunit">
    <text evidence="16">Monomer.</text>
</comment>
<dbReference type="AlphaFoldDB" id="A0A0W8I6Y0"/>
<keyword evidence="5 16" id="KW-0808">Transferase</keyword>
<dbReference type="InterPro" id="IPR043502">
    <property type="entry name" value="DNA/RNA_pol_sf"/>
</dbReference>
<dbReference type="NCBIfam" id="NF002677">
    <property type="entry name" value="PRK02406.1"/>
    <property type="match status" value="1"/>
</dbReference>
<evidence type="ECO:0000256" key="16">
    <source>
        <dbReference type="HAMAP-Rule" id="MF_01113"/>
    </source>
</evidence>
<proteinExistence type="inferred from homology"/>
<dbReference type="InterPro" id="IPR053848">
    <property type="entry name" value="IMS_HHH_1"/>
</dbReference>
<dbReference type="Pfam" id="PF00817">
    <property type="entry name" value="IMS"/>
    <property type="match status" value="1"/>
</dbReference>
<comment type="caution">
    <text evidence="19">The sequence shown here is derived from an EMBL/GenBank/DDBJ whole genome shotgun (WGS) entry which is preliminary data.</text>
</comment>
<evidence type="ECO:0000256" key="3">
    <source>
        <dbReference type="ARBA" id="ARBA00022457"/>
    </source>
</evidence>
<dbReference type="InterPro" id="IPR017961">
    <property type="entry name" value="DNA_pol_Y-fam_little_finger"/>
</dbReference>
<dbReference type="Gene3D" id="1.10.150.20">
    <property type="entry name" value="5' to 3' exonuclease, C-terminal subdomain"/>
    <property type="match status" value="1"/>
</dbReference>
<keyword evidence="12 16" id="KW-0238">DNA-binding</keyword>
<dbReference type="InterPro" id="IPR043128">
    <property type="entry name" value="Rev_trsase/Diguanyl_cyclase"/>
</dbReference>
<dbReference type="InterPro" id="IPR022880">
    <property type="entry name" value="DNApol_IV"/>
</dbReference>
<dbReference type="Gene3D" id="3.30.70.270">
    <property type="match status" value="1"/>
</dbReference>
<dbReference type="PROSITE" id="PS50173">
    <property type="entry name" value="UMUC"/>
    <property type="match status" value="1"/>
</dbReference>
<keyword evidence="11 16" id="KW-0239">DNA-directed DNA polymerase</keyword>
<evidence type="ECO:0000256" key="15">
    <source>
        <dbReference type="ARBA" id="ARBA00049244"/>
    </source>
</evidence>
<gene>
    <name evidence="16" type="primary">dinB</name>
    <name evidence="19" type="ORF">AVL62_03700</name>
</gene>
<dbReference type="Gene3D" id="3.40.1170.60">
    <property type="match status" value="1"/>
</dbReference>
<dbReference type="EMBL" id="LQBL01000027">
    <property type="protein sequence ID" value="KUG54336.1"/>
    <property type="molecule type" value="Genomic_DNA"/>
</dbReference>
<comment type="subcellular location">
    <subcellularLocation>
        <location evidence="1 16">Cytoplasm</location>
    </subcellularLocation>
</comment>
<evidence type="ECO:0000256" key="11">
    <source>
        <dbReference type="ARBA" id="ARBA00022932"/>
    </source>
</evidence>
<dbReference type="SUPFAM" id="SSF56672">
    <property type="entry name" value="DNA/RNA polymerases"/>
    <property type="match status" value="1"/>
</dbReference>
<keyword evidence="10 16" id="KW-0460">Magnesium</keyword>